<dbReference type="Proteomes" id="UP000276133">
    <property type="component" value="Unassembled WGS sequence"/>
</dbReference>
<feature type="non-terminal residue" evidence="5">
    <location>
        <position position="1"/>
    </location>
</feature>
<name>A0A3M7RDM6_BRAPC</name>
<dbReference type="STRING" id="10195.A0A3M7RDM6"/>
<evidence type="ECO:0000256" key="3">
    <source>
        <dbReference type="ARBA" id="ARBA00023180"/>
    </source>
</evidence>
<evidence type="ECO:0000313" key="5">
    <source>
        <dbReference type="EMBL" id="RNA21712.1"/>
    </source>
</evidence>
<dbReference type="GO" id="GO:0016757">
    <property type="term" value="F:glycosyltransferase activity"/>
    <property type="evidence" value="ECO:0007669"/>
    <property type="project" value="UniProtKB-KW"/>
</dbReference>
<protein>
    <submittedName>
        <fullName evidence="5">DUF563 domain</fullName>
    </submittedName>
</protein>
<dbReference type="OrthoDB" id="529273at2759"/>
<feature type="non-terminal residue" evidence="5">
    <location>
        <position position="327"/>
    </location>
</feature>
<organism evidence="5 6">
    <name type="scientific">Brachionus plicatilis</name>
    <name type="common">Marine rotifer</name>
    <name type="synonym">Brachionus muelleri</name>
    <dbReference type="NCBI Taxonomy" id="10195"/>
    <lineage>
        <taxon>Eukaryota</taxon>
        <taxon>Metazoa</taxon>
        <taxon>Spiralia</taxon>
        <taxon>Gnathifera</taxon>
        <taxon>Rotifera</taxon>
        <taxon>Eurotatoria</taxon>
        <taxon>Monogononta</taxon>
        <taxon>Pseudotrocha</taxon>
        <taxon>Ploima</taxon>
        <taxon>Brachionidae</taxon>
        <taxon>Brachionus</taxon>
    </lineage>
</organism>
<keyword evidence="2" id="KW-0808">Transferase</keyword>
<dbReference type="EMBL" id="REGN01003620">
    <property type="protein sequence ID" value="RNA21712.1"/>
    <property type="molecule type" value="Genomic_DNA"/>
</dbReference>
<keyword evidence="3" id="KW-0325">Glycoprotein</keyword>
<comment type="caution">
    <text evidence="5">The sequence shown here is derived from an EMBL/GenBank/DDBJ whole genome shotgun (WGS) entry which is preliminary data.</text>
</comment>
<keyword evidence="6" id="KW-1185">Reference proteome</keyword>
<sequence length="327" mass="38580">NRTSFALPSNSYIRADFESGSAWKQSKKHQDCTSVIQFRYDDHNIYHWAIKITPLFIYENFHQKPYCPKIKSIFLIPKFNRKFNNVTDWQKNFLNISTGLGLKNVHFKLKKNQNDQSLDCFEYLFVPGASRIEADLFRLKLKYTRSRVVFLKRKYTRKILNQKEVEDFLKTKIDASILDVVYFEEKSISEQIKIMSKAKLFIAVHGAALTNVMFMPNNSVVVEISPPHYKGDLYEKPAIQTGQHYFRLITQAESSLHSSAKFFNISARHCNSNIYCRIFWRNQNLIELDKTTLTSKINEKSEESWCLEARKNIKNKWSKNIRYKNRA</sequence>
<reference evidence="5 6" key="1">
    <citation type="journal article" date="2018" name="Sci. Rep.">
        <title>Genomic signatures of local adaptation to the degree of environmental predictability in rotifers.</title>
        <authorList>
            <person name="Franch-Gras L."/>
            <person name="Hahn C."/>
            <person name="Garcia-Roger E.M."/>
            <person name="Carmona M.J."/>
            <person name="Serra M."/>
            <person name="Gomez A."/>
        </authorList>
    </citation>
    <scope>NUCLEOTIDE SEQUENCE [LARGE SCALE GENOMIC DNA]</scope>
    <source>
        <strain evidence="5">HYR1</strain>
    </source>
</reference>
<evidence type="ECO:0000259" key="4">
    <source>
        <dbReference type="Pfam" id="PF04577"/>
    </source>
</evidence>
<evidence type="ECO:0000256" key="1">
    <source>
        <dbReference type="ARBA" id="ARBA00022676"/>
    </source>
</evidence>
<dbReference type="InterPro" id="IPR049625">
    <property type="entry name" value="Glyco_transf_61_cat"/>
</dbReference>
<dbReference type="PANTHER" id="PTHR20961">
    <property type="entry name" value="GLYCOSYLTRANSFERASE"/>
    <property type="match status" value="1"/>
</dbReference>
<dbReference type="InterPro" id="IPR007657">
    <property type="entry name" value="Glycosyltransferase_61"/>
</dbReference>
<accession>A0A3M7RDM6</accession>
<dbReference type="Pfam" id="PF04577">
    <property type="entry name" value="Glyco_transf_61"/>
    <property type="match status" value="1"/>
</dbReference>
<proteinExistence type="predicted"/>
<evidence type="ECO:0000256" key="2">
    <source>
        <dbReference type="ARBA" id="ARBA00022679"/>
    </source>
</evidence>
<feature type="domain" description="Glycosyltransferase 61 catalytic" evidence="4">
    <location>
        <begin position="92"/>
        <end position="222"/>
    </location>
</feature>
<keyword evidence="1" id="KW-0328">Glycosyltransferase</keyword>
<dbReference type="AlphaFoldDB" id="A0A3M7RDM6"/>
<gene>
    <name evidence="5" type="ORF">BpHYR1_013397</name>
</gene>
<evidence type="ECO:0000313" key="6">
    <source>
        <dbReference type="Proteomes" id="UP000276133"/>
    </source>
</evidence>